<keyword evidence="2" id="KW-0548">Nucleotidyltransferase</keyword>
<proteinExistence type="predicted"/>
<dbReference type="PANTHER" id="PTHR34388">
    <property type="entry name" value="DNA POLYMERASE III SUBUNIT DELTA"/>
    <property type="match status" value="1"/>
</dbReference>
<dbReference type="Gene3D" id="1.20.272.10">
    <property type="match status" value="1"/>
</dbReference>
<dbReference type="PANTHER" id="PTHR34388:SF1">
    <property type="entry name" value="DNA POLYMERASE III SUBUNIT DELTA"/>
    <property type="match status" value="1"/>
</dbReference>
<dbReference type="EMBL" id="VSSQ01003087">
    <property type="protein sequence ID" value="MPM18975.1"/>
    <property type="molecule type" value="Genomic_DNA"/>
</dbReference>
<dbReference type="InterPro" id="IPR005790">
    <property type="entry name" value="DNA_polIII_delta"/>
</dbReference>
<dbReference type="GO" id="GO:0003677">
    <property type="term" value="F:DNA binding"/>
    <property type="evidence" value="ECO:0007669"/>
    <property type="project" value="InterPro"/>
</dbReference>
<evidence type="ECO:0000256" key="3">
    <source>
        <dbReference type="ARBA" id="ARBA00022705"/>
    </source>
</evidence>
<keyword evidence="3" id="KW-0235">DNA replication</keyword>
<dbReference type="GO" id="GO:0006261">
    <property type="term" value="P:DNA-templated DNA replication"/>
    <property type="evidence" value="ECO:0007669"/>
    <property type="project" value="TreeGrafter"/>
</dbReference>
<dbReference type="AlphaFoldDB" id="A0A644XS54"/>
<gene>
    <name evidence="5" type="ORF">SDC9_65393</name>
</gene>
<reference evidence="5" key="1">
    <citation type="submission" date="2019-08" db="EMBL/GenBank/DDBJ databases">
        <authorList>
            <person name="Kucharzyk K."/>
            <person name="Murdoch R.W."/>
            <person name="Higgins S."/>
            <person name="Loffler F."/>
        </authorList>
    </citation>
    <scope>NUCLEOTIDE SEQUENCE</scope>
</reference>
<evidence type="ECO:0000256" key="1">
    <source>
        <dbReference type="ARBA" id="ARBA00022679"/>
    </source>
</evidence>
<dbReference type="InterPro" id="IPR027417">
    <property type="entry name" value="P-loop_NTPase"/>
</dbReference>
<comment type="caution">
    <text evidence="5">The sequence shown here is derived from an EMBL/GenBank/DDBJ whole genome shotgun (WGS) entry which is preliminary data.</text>
</comment>
<keyword evidence="1" id="KW-0808">Transferase</keyword>
<dbReference type="SUPFAM" id="SSF52540">
    <property type="entry name" value="P-loop containing nucleoside triphosphate hydrolases"/>
    <property type="match status" value="1"/>
</dbReference>
<dbReference type="GO" id="GO:0003887">
    <property type="term" value="F:DNA-directed DNA polymerase activity"/>
    <property type="evidence" value="ECO:0007669"/>
    <property type="project" value="UniProtKB-KW"/>
</dbReference>
<accession>A0A644XS54</accession>
<dbReference type="NCBIfam" id="TIGR01128">
    <property type="entry name" value="holA"/>
    <property type="match status" value="1"/>
</dbReference>
<name>A0A644XS54_9ZZZZ</name>
<evidence type="ECO:0008006" key="6">
    <source>
        <dbReference type="Google" id="ProtNLM"/>
    </source>
</evidence>
<keyword evidence="4" id="KW-0239">DNA-directed DNA polymerase</keyword>
<dbReference type="GO" id="GO:0009360">
    <property type="term" value="C:DNA polymerase III complex"/>
    <property type="evidence" value="ECO:0007669"/>
    <property type="project" value="TreeGrafter"/>
</dbReference>
<evidence type="ECO:0000256" key="4">
    <source>
        <dbReference type="ARBA" id="ARBA00022932"/>
    </source>
</evidence>
<organism evidence="5">
    <name type="scientific">bioreactor metagenome</name>
    <dbReference type="NCBI Taxonomy" id="1076179"/>
    <lineage>
        <taxon>unclassified sequences</taxon>
        <taxon>metagenomes</taxon>
        <taxon>ecological metagenomes</taxon>
    </lineage>
</organism>
<evidence type="ECO:0000256" key="2">
    <source>
        <dbReference type="ARBA" id="ARBA00022695"/>
    </source>
</evidence>
<evidence type="ECO:0000313" key="5">
    <source>
        <dbReference type="EMBL" id="MPM18975.1"/>
    </source>
</evidence>
<protein>
    <recommendedName>
        <fullName evidence="6">DNA polymerase III delta N-terminal domain-containing protein</fullName>
    </recommendedName>
</protein>
<sequence>MPRLKALTTSGAAGRQLLEDTLAALAVEGYARSGVSEGGDWSALISAGRTGSLFDEKRVTVVEGAEHLGPFPDALEPFLEEEGAAEVLLLVYESAPTKLFSPETRRKVGFLRAGTTSLAPWERKGWIMTLAKGMNVRLSDDGAAFLAEMLDDPGELRSEVDKLGRYAAGEVVTGDMVKNLSFDEGKSRMLSFLDAFCTGRAEEIFSCLEHLKKDDSILPLVTALYNRIRPALYLGLFPDRGGDWVRLVLQIKEYPLKMSREALRRYPAQALADLAAGLISLSWKEKTSSAEGWFGFEALLARCMESGGSK</sequence>